<dbReference type="AlphaFoldDB" id="A0A4V1IU91"/>
<evidence type="ECO:0000313" key="4">
    <source>
        <dbReference type="Proteomes" id="UP000274922"/>
    </source>
</evidence>
<organism evidence="3 4">
    <name type="scientific">Caulochytrium protostelioides</name>
    <dbReference type="NCBI Taxonomy" id="1555241"/>
    <lineage>
        <taxon>Eukaryota</taxon>
        <taxon>Fungi</taxon>
        <taxon>Fungi incertae sedis</taxon>
        <taxon>Chytridiomycota</taxon>
        <taxon>Chytridiomycota incertae sedis</taxon>
        <taxon>Chytridiomycetes</taxon>
        <taxon>Caulochytriales</taxon>
        <taxon>Caulochytriaceae</taxon>
        <taxon>Caulochytrium</taxon>
    </lineage>
</organism>
<evidence type="ECO:0000256" key="1">
    <source>
        <dbReference type="SAM" id="MobiDB-lite"/>
    </source>
</evidence>
<feature type="region of interest" description="Disordered" evidence="1">
    <location>
        <begin position="52"/>
        <end position="111"/>
    </location>
</feature>
<feature type="transmembrane region" description="Helical" evidence="2">
    <location>
        <begin position="127"/>
        <end position="147"/>
    </location>
</feature>
<name>A0A4V1IU91_9FUNG</name>
<dbReference type="EMBL" id="ML014261">
    <property type="protein sequence ID" value="RKO99738.1"/>
    <property type="molecule type" value="Genomic_DNA"/>
</dbReference>
<feature type="compositionally biased region" description="Low complexity" evidence="1">
    <location>
        <begin position="211"/>
        <end position="225"/>
    </location>
</feature>
<keyword evidence="2" id="KW-0812">Transmembrane</keyword>
<accession>A0A4V1IU91</accession>
<feature type="region of interest" description="Disordered" evidence="1">
    <location>
        <begin position="211"/>
        <end position="242"/>
    </location>
</feature>
<keyword evidence="2" id="KW-1133">Transmembrane helix</keyword>
<evidence type="ECO:0000313" key="3">
    <source>
        <dbReference type="EMBL" id="RKO99738.1"/>
    </source>
</evidence>
<keyword evidence="4" id="KW-1185">Reference proteome</keyword>
<feature type="region of interest" description="Disordered" evidence="1">
    <location>
        <begin position="317"/>
        <end position="340"/>
    </location>
</feature>
<sequence>MLPRRALQHAARPAAVAADRAFCRLLAWCLVTGAISLLAGPLAVTADPLPQAPTATSATATPTSTSAVPSPTVPPTSTAVSDAPASRTSSASATATPSNGSNSNNNNNNNNNNNPSYSSFINTSGAVVFWVIVVALLLCACATRFHIIRRRRRFLQSARAATDANGPPISRPERMRHAALEFMGLPATYPTEIENGRSNRVQMDQLPARTQRAGGAATGAASERGGPCRASLDEGLPPYSPPDPNDLCPPLDGADLSVGAVPGFHAPHAPSANACPSPSTAIVNRHFAEAFREVQAAEAGHVGPTTTAAAAATGGVHFTTLGPRDAGSPTGPSAAGAPASRPAMAYGVELNDETTPPPPFPDTASVEYLAAVPSAPLASTSSLTPASAGADVAQAATGAAGTRP</sequence>
<gene>
    <name evidence="3" type="ORF">CXG81DRAFT_20225</name>
</gene>
<dbReference type="Proteomes" id="UP000274922">
    <property type="component" value="Unassembled WGS sequence"/>
</dbReference>
<feature type="transmembrane region" description="Helical" evidence="2">
    <location>
        <begin position="21"/>
        <end position="44"/>
    </location>
</feature>
<protein>
    <submittedName>
        <fullName evidence="3">Uncharacterized protein</fullName>
    </submittedName>
</protein>
<reference evidence="4" key="1">
    <citation type="journal article" date="2018" name="Nat. Microbiol.">
        <title>Leveraging single-cell genomics to expand the fungal tree of life.</title>
        <authorList>
            <person name="Ahrendt S.R."/>
            <person name="Quandt C.A."/>
            <person name="Ciobanu D."/>
            <person name="Clum A."/>
            <person name="Salamov A."/>
            <person name="Andreopoulos B."/>
            <person name="Cheng J.F."/>
            <person name="Woyke T."/>
            <person name="Pelin A."/>
            <person name="Henrissat B."/>
            <person name="Reynolds N.K."/>
            <person name="Benny G.L."/>
            <person name="Smith M.E."/>
            <person name="James T.Y."/>
            <person name="Grigoriev I.V."/>
        </authorList>
    </citation>
    <scope>NUCLEOTIDE SEQUENCE [LARGE SCALE GENOMIC DNA]</scope>
    <source>
        <strain evidence="4">ATCC 52028</strain>
    </source>
</reference>
<proteinExistence type="predicted"/>
<keyword evidence="2" id="KW-0472">Membrane</keyword>
<feature type="region of interest" description="Disordered" evidence="1">
    <location>
        <begin position="377"/>
        <end position="404"/>
    </location>
</feature>
<evidence type="ECO:0000256" key="2">
    <source>
        <dbReference type="SAM" id="Phobius"/>
    </source>
</evidence>